<evidence type="ECO:0000313" key="10">
    <source>
        <dbReference type="EMBL" id="CEJ89772.1"/>
    </source>
</evidence>
<dbReference type="InterPro" id="IPR013087">
    <property type="entry name" value="Znf_C2H2_type"/>
</dbReference>
<dbReference type="Pfam" id="PF12874">
    <property type="entry name" value="zf-met"/>
    <property type="match status" value="1"/>
</dbReference>
<evidence type="ECO:0000313" key="11">
    <source>
        <dbReference type="Proteomes" id="UP000039046"/>
    </source>
</evidence>
<gene>
    <name evidence="10" type="ORF">VHEMI05597</name>
</gene>
<proteinExistence type="inferred from homology"/>
<feature type="compositionally biased region" description="Basic and acidic residues" evidence="8">
    <location>
        <begin position="327"/>
        <end position="350"/>
    </location>
</feature>
<feature type="compositionally biased region" description="Basic and acidic residues" evidence="8">
    <location>
        <begin position="277"/>
        <end position="288"/>
    </location>
</feature>
<reference evidence="10 11" key="1">
    <citation type="journal article" date="2015" name="Genome Announc.">
        <title>Draft Genome Sequence and Gene Annotation of the Entomopathogenic Fungus Verticillium hemipterigenum.</title>
        <authorList>
            <person name="Horn F."/>
            <person name="Habel A."/>
            <person name="Scharf D.H."/>
            <person name="Dworschak J."/>
            <person name="Brakhage A.A."/>
            <person name="Guthke R."/>
            <person name="Hertweck C."/>
            <person name="Linde J."/>
        </authorList>
    </citation>
    <scope>NUCLEOTIDE SEQUENCE [LARGE SCALE GENOMIC DNA]</scope>
</reference>
<feature type="region of interest" description="Disordered" evidence="8">
    <location>
        <begin position="274"/>
        <end position="305"/>
    </location>
</feature>
<dbReference type="SMART" id="SM00451">
    <property type="entry name" value="ZnF_U1"/>
    <property type="match status" value="1"/>
</dbReference>
<feature type="domain" description="Matrin-type" evidence="9">
    <location>
        <begin position="408"/>
        <end position="439"/>
    </location>
</feature>
<evidence type="ECO:0000256" key="2">
    <source>
        <dbReference type="ARBA" id="ARBA00008776"/>
    </source>
</evidence>
<dbReference type="GO" id="GO:0003723">
    <property type="term" value="F:RNA binding"/>
    <property type="evidence" value="ECO:0007669"/>
    <property type="project" value="InterPro"/>
</dbReference>
<dbReference type="Gene3D" id="3.30.160.60">
    <property type="entry name" value="Classic Zinc Finger"/>
    <property type="match status" value="1"/>
</dbReference>
<sequence length="503" mass="58307">MLVLEEQRYLHEDLERLEQAVADRLRDDRKNIRNRLNRDHEVSQLLDQIQTQSKSLRNVYLDESGARAAEIQQIGTGDPFQEFYRQLKDVREHHAKYPNEQAENSEQRYRQRPADHGDIPMIVDTIFSGEEAFGRYFDLTTSHEEYLNLPNVKRINYIQYLDTFDNFAPGVSGIKRNDKLSDQYFKYVGELATYLESFMRKIRPLENVDKVLESFDADFDEQWTKDEIEGWQNAVPSAEGSGQNGADPDSIWCEDCQKSFKNENVYKNHLTGRKHVKAVEQRKARQEESANGASGGSGTQTSATRLKERAIAQREFRTKRLAAAMSTEREDTRVNVERRQGMTEHERQQELDSLINTVEPQQGPAGEADDEEEDGDEAVYNPLKLPLGWDGKPIPYWLYRLHGLGVEFPCEICGKYVYMGRREFEKHFNEARHIYGLKCLGITNTTLFRDITQIDQAVKLWERLQKEKKKGKIDDGSVVQMEDGDGNVMPEKVYYDLQKQGLL</sequence>
<dbReference type="PROSITE" id="PS50171">
    <property type="entry name" value="ZF_MATRIN"/>
    <property type="match status" value="1"/>
</dbReference>
<dbReference type="PANTHER" id="PTHR12786">
    <property type="entry name" value="SPLICING FACTOR SF3A-RELATED"/>
    <property type="match status" value="1"/>
</dbReference>
<dbReference type="PROSITE" id="PS00028">
    <property type="entry name" value="ZINC_FINGER_C2H2_1"/>
    <property type="match status" value="1"/>
</dbReference>
<dbReference type="GO" id="GO:0005681">
    <property type="term" value="C:spliceosomal complex"/>
    <property type="evidence" value="ECO:0007669"/>
    <property type="project" value="InterPro"/>
</dbReference>
<dbReference type="InterPro" id="IPR036236">
    <property type="entry name" value="Znf_C2H2_sf"/>
</dbReference>
<dbReference type="AlphaFoldDB" id="A0A0A1TJ55"/>
<dbReference type="InterPro" id="IPR021966">
    <property type="entry name" value="SF3a60_bindingd"/>
</dbReference>
<dbReference type="Pfam" id="PF11931">
    <property type="entry name" value="SF3a60_Prp9_C"/>
    <property type="match status" value="1"/>
</dbReference>
<keyword evidence="7" id="KW-0539">Nucleus</keyword>
<dbReference type="Pfam" id="PF12108">
    <property type="entry name" value="SF3a60_bindingd"/>
    <property type="match status" value="1"/>
</dbReference>
<dbReference type="SMART" id="SM00355">
    <property type="entry name" value="ZnF_C2H2"/>
    <property type="match status" value="2"/>
</dbReference>
<dbReference type="EMBL" id="CDHN01000003">
    <property type="protein sequence ID" value="CEJ89772.1"/>
    <property type="molecule type" value="Genomic_DNA"/>
</dbReference>
<keyword evidence="11" id="KW-1185">Reference proteome</keyword>
<feature type="region of interest" description="Disordered" evidence="8">
    <location>
        <begin position="323"/>
        <end position="376"/>
    </location>
</feature>
<keyword evidence="5" id="KW-0863">Zinc-finger</keyword>
<dbReference type="GO" id="GO:0008270">
    <property type="term" value="F:zinc ion binding"/>
    <property type="evidence" value="ECO:0007669"/>
    <property type="project" value="UniProtKB-KW"/>
</dbReference>
<dbReference type="STRING" id="1531966.A0A0A1TJ55"/>
<feature type="compositionally biased region" description="Acidic residues" evidence="8">
    <location>
        <begin position="367"/>
        <end position="376"/>
    </location>
</feature>
<evidence type="ECO:0000256" key="8">
    <source>
        <dbReference type="SAM" id="MobiDB-lite"/>
    </source>
</evidence>
<evidence type="ECO:0000256" key="7">
    <source>
        <dbReference type="ARBA" id="ARBA00023242"/>
    </source>
</evidence>
<dbReference type="PANTHER" id="PTHR12786:SF2">
    <property type="entry name" value="SPLICING FACTOR 3A SUBUNIT 3"/>
    <property type="match status" value="1"/>
</dbReference>
<dbReference type="Pfam" id="PF16837">
    <property type="entry name" value="SF3A3"/>
    <property type="match status" value="1"/>
</dbReference>
<protein>
    <submittedName>
        <fullName evidence="10">Putative Splicing factor 3a</fullName>
    </submittedName>
</protein>
<evidence type="ECO:0000256" key="6">
    <source>
        <dbReference type="ARBA" id="ARBA00022833"/>
    </source>
</evidence>
<dbReference type="OrthoDB" id="2160351at2759"/>
<dbReference type="InterPro" id="IPR051421">
    <property type="entry name" value="RNA_Proc_DNA_Dmg_Regulator"/>
</dbReference>
<dbReference type="InterPro" id="IPR000690">
    <property type="entry name" value="Matrin/U1-C_Znf_C2H2"/>
</dbReference>
<dbReference type="InterPro" id="IPR024598">
    <property type="entry name" value="SF3a60/Prp9_C"/>
</dbReference>
<accession>A0A0A1TJ55</accession>
<dbReference type="HOGENOM" id="CLU_027160_1_0_1"/>
<evidence type="ECO:0000256" key="4">
    <source>
        <dbReference type="ARBA" id="ARBA00022723"/>
    </source>
</evidence>
<keyword evidence="3" id="KW-0597">Phosphoprotein</keyword>
<dbReference type="Proteomes" id="UP000039046">
    <property type="component" value="Unassembled WGS sequence"/>
</dbReference>
<dbReference type="GO" id="GO:0000398">
    <property type="term" value="P:mRNA splicing, via spliceosome"/>
    <property type="evidence" value="ECO:0007669"/>
    <property type="project" value="InterPro"/>
</dbReference>
<comment type="similarity">
    <text evidence="2">Belongs to the SF3A3 family.</text>
</comment>
<evidence type="ECO:0000256" key="3">
    <source>
        <dbReference type="ARBA" id="ARBA00022553"/>
    </source>
</evidence>
<evidence type="ECO:0000256" key="1">
    <source>
        <dbReference type="ARBA" id="ARBA00004123"/>
    </source>
</evidence>
<comment type="subcellular location">
    <subcellularLocation>
        <location evidence="1">Nucleus</location>
    </subcellularLocation>
</comment>
<dbReference type="GO" id="GO:0005686">
    <property type="term" value="C:U2 snRNP"/>
    <property type="evidence" value="ECO:0007669"/>
    <property type="project" value="EnsemblFungi"/>
</dbReference>
<keyword evidence="4" id="KW-0479">Metal-binding</keyword>
<dbReference type="InterPro" id="IPR003604">
    <property type="entry name" value="Matrin/U1-like-C_Znf_C2H2"/>
</dbReference>
<name>A0A0A1TJ55_9HYPO</name>
<dbReference type="SUPFAM" id="SSF57667">
    <property type="entry name" value="beta-beta-alpha zinc fingers"/>
    <property type="match status" value="1"/>
</dbReference>
<evidence type="ECO:0000259" key="9">
    <source>
        <dbReference type="PROSITE" id="PS50171"/>
    </source>
</evidence>
<organism evidence="10 11">
    <name type="scientific">[Torrubiella] hemipterigena</name>
    <dbReference type="NCBI Taxonomy" id="1531966"/>
    <lineage>
        <taxon>Eukaryota</taxon>
        <taxon>Fungi</taxon>
        <taxon>Dikarya</taxon>
        <taxon>Ascomycota</taxon>
        <taxon>Pezizomycotina</taxon>
        <taxon>Sordariomycetes</taxon>
        <taxon>Hypocreomycetidae</taxon>
        <taxon>Hypocreales</taxon>
        <taxon>Clavicipitaceae</taxon>
        <taxon>Clavicipitaceae incertae sedis</taxon>
        <taxon>'Torrubiella' clade</taxon>
    </lineage>
</organism>
<keyword evidence="6" id="KW-0862">Zinc</keyword>
<dbReference type="InterPro" id="IPR031774">
    <property type="entry name" value="SF3A3_dom"/>
</dbReference>
<evidence type="ECO:0000256" key="5">
    <source>
        <dbReference type="ARBA" id="ARBA00022771"/>
    </source>
</evidence>